<dbReference type="Pfam" id="PF16137">
    <property type="entry name" value="DUF4845"/>
    <property type="match status" value="1"/>
</dbReference>
<organism evidence="1 2">
    <name type="scientific">Hydrocarboniclastica marina</name>
    <dbReference type="NCBI Taxonomy" id="2259620"/>
    <lineage>
        <taxon>Bacteria</taxon>
        <taxon>Pseudomonadati</taxon>
        <taxon>Pseudomonadota</taxon>
        <taxon>Gammaproteobacteria</taxon>
        <taxon>Alteromonadales</taxon>
        <taxon>Alteromonadaceae</taxon>
        <taxon>Hydrocarboniclastica</taxon>
    </lineage>
</organism>
<sequence>MNDKMRVQTGASTLATLLVLLSAALLLVAAVKIIPIYVDDYTVQEMMESLSNDEETRTLSMRELKDRIQRRMGVNSVKVIKATDIKLEQEGQTMKMTVNYEVRTNLFANIDALVHFDHSYEWNTQ</sequence>
<evidence type="ECO:0000313" key="1">
    <source>
        <dbReference type="EMBL" id="QCF25295.1"/>
    </source>
</evidence>
<evidence type="ECO:0000313" key="2">
    <source>
        <dbReference type="Proteomes" id="UP000298049"/>
    </source>
</evidence>
<dbReference type="InterPro" id="IPR032314">
    <property type="entry name" value="DUF4845"/>
</dbReference>
<dbReference type="KEGG" id="hmi:soil367_04750"/>
<accession>A0A4P7XF59</accession>
<dbReference type="Proteomes" id="UP000298049">
    <property type="component" value="Chromosome"/>
</dbReference>
<protein>
    <submittedName>
        <fullName evidence="1">DUF4845 domain-containing protein</fullName>
    </submittedName>
</protein>
<gene>
    <name evidence="1" type="ORF">soil367_04750</name>
</gene>
<proteinExistence type="predicted"/>
<keyword evidence="2" id="KW-1185">Reference proteome</keyword>
<dbReference type="OrthoDB" id="6367393at2"/>
<dbReference type="EMBL" id="CP031093">
    <property type="protein sequence ID" value="QCF25295.1"/>
    <property type="molecule type" value="Genomic_DNA"/>
</dbReference>
<name>A0A4P7XF59_9ALTE</name>
<dbReference type="AlphaFoldDB" id="A0A4P7XF59"/>
<reference evidence="1 2" key="1">
    <citation type="submission" date="2018-07" db="EMBL/GenBank/DDBJ databases">
        <title>Marsedoiliclastica nanhaica gen. nov. sp. nov., a novel marine hydrocarbonoclastic bacterium isolated from an in-situ enriched hydrocarbon-degrading consortium in deep-sea sediment.</title>
        <authorList>
            <person name="Dong C."/>
            <person name="Ma T."/>
            <person name="Liu R."/>
            <person name="Shao Z."/>
        </authorList>
    </citation>
    <scope>NUCLEOTIDE SEQUENCE [LARGE SCALE GENOMIC DNA]</scope>
    <source>
        <strain evidence="2">soil36-7</strain>
    </source>
</reference>